<evidence type="ECO:0000313" key="2">
    <source>
        <dbReference type="Proteomes" id="UP000789702"/>
    </source>
</evidence>
<comment type="caution">
    <text evidence="1">The sequence shown here is derived from an EMBL/GenBank/DDBJ whole genome shotgun (WGS) entry which is preliminary data.</text>
</comment>
<evidence type="ECO:0000313" key="1">
    <source>
        <dbReference type="EMBL" id="CAG8600332.1"/>
    </source>
</evidence>
<reference evidence="1" key="1">
    <citation type="submission" date="2021-06" db="EMBL/GenBank/DDBJ databases">
        <authorList>
            <person name="Kallberg Y."/>
            <person name="Tangrot J."/>
            <person name="Rosling A."/>
        </authorList>
    </citation>
    <scope>NUCLEOTIDE SEQUENCE</scope>
    <source>
        <strain evidence="1">IL203A</strain>
    </source>
</reference>
<accession>A0ACA9MNV5</accession>
<gene>
    <name evidence="1" type="ORF">DHETER_LOCUS7219</name>
</gene>
<protein>
    <submittedName>
        <fullName evidence="1">10377_t:CDS:1</fullName>
    </submittedName>
</protein>
<dbReference type="Proteomes" id="UP000789702">
    <property type="component" value="Unassembled WGS sequence"/>
</dbReference>
<sequence length="137" mass="15413">NKYQYVASDLLKLICKELLSSYESHPDIPFPTDSQIGPSSISLINISLPTLLDPEFQESFLVTKNKIKKAKAIIIEQPNIDIVLESLNISNNEEVAEIEPDSDDEETIMNYSASDIENEDEDNLNILIILTIALVEY</sequence>
<proteinExistence type="predicted"/>
<dbReference type="EMBL" id="CAJVPU010009949">
    <property type="protein sequence ID" value="CAG8600332.1"/>
    <property type="molecule type" value="Genomic_DNA"/>
</dbReference>
<name>A0ACA9MNV5_9GLOM</name>
<organism evidence="1 2">
    <name type="scientific">Dentiscutata heterogama</name>
    <dbReference type="NCBI Taxonomy" id="1316150"/>
    <lineage>
        <taxon>Eukaryota</taxon>
        <taxon>Fungi</taxon>
        <taxon>Fungi incertae sedis</taxon>
        <taxon>Mucoromycota</taxon>
        <taxon>Glomeromycotina</taxon>
        <taxon>Glomeromycetes</taxon>
        <taxon>Diversisporales</taxon>
        <taxon>Gigasporaceae</taxon>
        <taxon>Dentiscutata</taxon>
    </lineage>
</organism>
<keyword evidence="2" id="KW-1185">Reference proteome</keyword>
<feature type="non-terminal residue" evidence="1">
    <location>
        <position position="1"/>
    </location>
</feature>